<sequence>MRAALLDGDTENYDMERGYTRHTISDSGDGLGIVVKLGTMSIINHIRLLLWDRDNRSYAYYIEVSVDQKDWVRVVDHSKYYSRSWQNLYFEPRVVRYINLVGTSNTVNRVFHVVSLEAMHTANVPPLCNGLIKPVHNVATVQLSAIVVEGISRTRNALINGDVEHYDWEKGYTCHQLGSGSIMVQLAQPYMLSSIRMLLWDCDYRHYSYYVETSINYWDWEMVCDRTRDTCRSWQVIYFSPRPVSIIRIVGTNNSVNEVFHLVHLECPAQVEVGDESVTKKPRTASPHDSLALNRAPSSSNSSTQDENDNIPAAVAGAAAAIDEGAGPSAGRRSLPPAETATEAEERYHE</sequence>
<gene>
    <name evidence="3" type="ORF">EVAR_41489_1</name>
</gene>
<evidence type="ECO:0000256" key="1">
    <source>
        <dbReference type="SAM" id="MobiDB-lite"/>
    </source>
</evidence>
<dbReference type="OrthoDB" id="9997739at2759"/>
<feature type="domain" description="F5/8 type C" evidence="2">
    <location>
        <begin position="4"/>
        <end position="110"/>
    </location>
</feature>
<dbReference type="Proteomes" id="UP000299102">
    <property type="component" value="Unassembled WGS sequence"/>
</dbReference>
<feature type="compositionally biased region" description="Low complexity" evidence="1">
    <location>
        <begin position="313"/>
        <end position="330"/>
    </location>
</feature>
<protein>
    <recommendedName>
        <fullName evidence="2">F5/8 type C domain-containing protein</fullName>
    </recommendedName>
</protein>
<dbReference type="GO" id="GO:0008344">
    <property type="term" value="P:adult locomotory behavior"/>
    <property type="evidence" value="ECO:0007669"/>
    <property type="project" value="TreeGrafter"/>
</dbReference>
<dbReference type="SUPFAM" id="SSF49785">
    <property type="entry name" value="Galactose-binding domain-like"/>
    <property type="match status" value="2"/>
</dbReference>
<dbReference type="STRING" id="151549.A0A4C1X115"/>
<proteinExistence type="predicted"/>
<dbReference type="Pfam" id="PF00754">
    <property type="entry name" value="F5_F8_type_C"/>
    <property type="match status" value="1"/>
</dbReference>
<dbReference type="InterPro" id="IPR008979">
    <property type="entry name" value="Galactose-bd-like_sf"/>
</dbReference>
<evidence type="ECO:0000313" key="4">
    <source>
        <dbReference type="Proteomes" id="UP000299102"/>
    </source>
</evidence>
<comment type="caution">
    <text evidence="3">The sequence shown here is derived from an EMBL/GenBank/DDBJ whole genome shotgun (WGS) entry which is preliminary data.</text>
</comment>
<dbReference type="Gene3D" id="2.60.120.260">
    <property type="entry name" value="Galactose-binding domain-like"/>
    <property type="match status" value="2"/>
</dbReference>
<reference evidence="3 4" key="1">
    <citation type="journal article" date="2019" name="Commun. Biol.">
        <title>The bagworm genome reveals a unique fibroin gene that provides high tensile strength.</title>
        <authorList>
            <person name="Kono N."/>
            <person name="Nakamura H."/>
            <person name="Ohtoshi R."/>
            <person name="Tomita M."/>
            <person name="Numata K."/>
            <person name="Arakawa K."/>
        </authorList>
    </citation>
    <scope>NUCLEOTIDE SEQUENCE [LARGE SCALE GENOMIC DNA]</scope>
</reference>
<keyword evidence="4" id="KW-1185">Reference proteome</keyword>
<dbReference type="InterPro" id="IPR052407">
    <property type="entry name" value="BTB_POZ_domain_cont_9"/>
</dbReference>
<dbReference type="GO" id="GO:0050804">
    <property type="term" value="P:modulation of chemical synaptic transmission"/>
    <property type="evidence" value="ECO:0007669"/>
    <property type="project" value="TreeGrafter"/>
</dbReference>
<dbReference type="GO" id="GO:0048512">
    <property type="term" value="P:circadian behavior"/>
    <property type="evidence" value="ECO:0007669"/>
    <property type="project" value="TreeGrafter"/>
</dbReference>
<dbReference type="PANTHER" id="PTHR46306">
    <property type="entry name" value="BTB/POZ DOMAIN-CONTAINING PROTEIN 9"/>
    <property type="match status" value="1"/>
</dbReference>
<dbReference type="FunFam" id="2.60.120.260:FF:000051">
    <property type="entry name" value="BTB/POZ domain-containing protein 9"/>
    <property type="match status" value="1"/>
</dbReference>
<dbReference type="AlphaFoldDB" id="A0A4C1X115"/>
<accession>A0A4C1X115</accession>
<dbReference type="GO" id="GO:0005737">
    <property type="term" value="C:cytoplasm"/>
    <property type="evidence" value="ECO:0007669"/>
    <property type="project" value="TreeGrafter"/>
</dbReference>
<name>A0A4C1X115_EUMVA</name>
<feature type="compositionally biased region" description="Polar residues" evidence="1">
    <location>
        <begin position="296"/>
        <end position="305"/>
    </location>
</feature>
<organism evidence="3 4">
    <name type="scientific">Eumeta variegata</name>
    <name type="common">Bagworm moth</name>
    <name type="synonym">Eumeta japonica</name>
    <dbReference type="NCBI Taxonomy" id="151549"/>
    <lineage>
        <taxon>Eukaryota</taxon>
        <taxon>Metazoa</taxon>
        <taxon>Ecdysozoa</taxon>
        <taxon>Arthropoda</taxon>
        <taxon>Hexapoda</taxon>
        <taxon>Insecta</taxon>
        <taxon>Pterygota</taxon>
        <taxon>Neoptera</taxon>
        <taxon>Endopterygota</taxon>
        <taxon>Lepidoptera</taxon>
        <taxon>Glossata</taxon>
        <taxon>Ditrysia</taxon>
        <taxon>Tineoidea</taxon>
        <taxon>Psychidae</taxon>
        <taxon>Oiketicinae</taxon>
        <taxon>Eumeta</taxon>
    </lineage>
</organism>
<evidence type="ECO:0000313" key="3">
    <source>
        <dbReference type="EMBL" id="GBP56853.1"/>
    </source>
</evidence>
<dbReference type="PANTHER" id="PTHR46306:SF1">
    <property type="entry name" value="BTB_POZ DOMAIN-CONTAINING PROTEIN 9"/>
    <property type="match status" value="1"/>
</dbReference>
<feature type="region of interest" description="Disordered" evidence="1">
    <location>
        <begin position="276"/>
        <end position="350"/>
    </location>
</feature>
<evidence type="ECO:0000259" key="2">
    <source>
        <dbReference type="Pfam" id="PF00754"/>
    </source>
</evidence>
<dbReference type="EMBL" id="BGZK01000702">
    <property type="protein sequence ID" value="GBP56853.1"/>
    <property type="molecule type" value="Genomic_DNA"/>
</dbReference>
<dbReference type="InterPro" id="IPR000421">
    <property type="entry name" value="FA58C"/>
</dbReference>